<dbReference type="EMBL" id="JYDU01000156">
    <property type="protein sequence ID" value="KRX90771.1"/>
    <property type="molecule type" value="Genomic_DNA"/>
</dbReference>
<evidence type="ECO:0000313" key="1">
    <source>
        <dbReference type="EMBL" id="KRX90771.1"/>
    </source>
</evidence>
<reference evidence="1 2" key="1">
    <citation type="submission" date="2015-01" db="EMBL/GenBank/DDBJ databases">
        <title>Evolution of Trichinella species and genotypes.</title>
        <authorList>
            <person name="Korhonen P.K."/>
            <person name="Edoardo P."/>
            <person name="Giuseppe L.R."/>
            <person name="Gasser R.B."/>
        </authorList>
    </citation>
    <scope>NUCLEOTIDE SEQUENCE [LARGE SCALE GENOMIC DNA]</scope>
    <source>
        <strain evidence="1">ISS141</strain>
    </source>
</reference>
<dbReference type="Proteomes" id="UP000054815">
    <property type="component" value="Unassembled WGS sequence"/>
</dbReference>
<dbReference type="AlphaFoldDB" id="A0A0V0XSE6"/>
<accession>A0A0V0XSE6</accession>
<gene>
    <name evidence="1" type="ORF">T4E_6319</name>
</gene>
<proteinExistence type="predicted"/>
<protein>
    <submittedName>
        <fullName evidence="1">Uncharacterized protein</fullName>
    </submittedName>
</protein>
<evidence type="ECO:0000313" key="2">
    <source>
        <dbReference type="Proteomes" id="UP000054815"/>
    </source>
</evidence>
<name>A0A0V0XSE6_TRIPS</name>
<sequence>MTKTLRELADKLQRVDKTGGGMRLDTGDRGGGLVGVEGEKNEENLHFAFFKLNSLIAAMHGNCREIAVPGEDFN</sequence>
<comment type="caution">
    <text evidence="1">The sequence shown here is derived from an EMBL/GenBank/DDBJ whole genome shotgun (WGS) entry which is preliminary data.</text>
</comment>
<organism evidence="1 2">
    <name type="scientific">Trichinella pseudospiralis</name>
    <name type="common">Parasitic roundworm</name>
    <dbReference type="NCBI Taxonomy" id="6337"/>
    <lineage>
        <taxon>Eukaryota</taxon>
        <taxon>Metazoa</taxon>
        <taxon>Ecdysozoa</taxon>
        <taxon>Nematoda</taxon>
        <taxon>Enoplea</taxon>
        <taxon>Dorylaimia</taxon>
        <taxon>Trichinellida</taxon>
        <taxon>Trichinellidae</taxon>
        <taxon>Trichinella</taxon>
    </lineage>
</organism>